<dbReference type="Proteomes" id="UP001362999">
    <property type="component" value="Unassembled WGS sequence"/>
</dbReference>
<dbReference type="EMBL" id="JAWWNJ010000010">
    <property type="protein sequence ID" value="KAK7047025.1"/>
    <property type="molecule type" value="Genomic_DNA"/>
</dbReference>
<reference evidence="2 3" key="1">
    <citation type="journal article" date="2024" name="J Genomics">
        <title>Draft genome sequencing and assembly of Favolaschia claudopus CIRM-BRFM 2984 isolated from oak limbs.</title>
        <authorList>
            <person name="Navarro D."/>
            <person name="Drula E."/>
            <person name="Chaduli D."/>
            <person name="Cazenave R."/>
            <person name="Ahrendt S."/>
            <person name="Wang J."/>
            <person name="Lipzen A."/>
            <person name="Daum C."/>
            <person name="Barry K."/>
            <person name="Grigoriev I.V."/>
            <person name="Favel A."/>
            <person name="Rosso M.N."/>
            <person name="Martin F."/>
        </authorList>
    </citation>
    <scope>NUCLEOTIDE SEQUENCE [LARGE SCALE GENOMIC DNA]</scope>
    <source>
        <strain evidence="2 3">CIRM-BRFM 2984</strain>
    </source>
</reference>
<organism evidence="2 3">
    <name type="scientific">Favolaschia claudopus</name>
    <dbReference type="NCBI Taxonomy" id="2862362"/>
    <lineage>
        <taxon>Eukaryota</taxon>
        <taxon>Fungi</taxon>
        <taxon>Dikarya</taxon>
        <taxon>Basidiomycota</taxon>
        <taxon>Agaricomycotina</taxon>
        <taxon>Agaricomycetes</taxon>
        <taxon>Agaricomycetidae</taxon>
        <taxon>Agaricales</taxon>
        <taxon>Marasmiineae</taxon>
        <taxon>Mycenaceae</taxon>
        <taxon>Favolaschia</taxon>
    </lineage>
</organism>
<evidence type="ECO:0000313" key="2">
    <source>
        <dbReference type="EMBL" id="KAK7047025.1"/>
    </source>
</evidence>
<feature type="region of interest" description="Disordered" evidence="1">
    <location>
        <begin position="286"/>
        <end position="327"/>
    </location>
</feature>
<name>A0AAW0D4A9_9AGAR</name>
<feature type="compositionally biased region" description="Polar residues" evidence="1">
    <location>
        <begin position="101"/>
        <end position="116"/>
    </location>
</feature>
<evidence type="ECO:0000313" key="3">
    <source>
        <dbReference type="Proteomes" id="UP001362999"/>
    </source>
</evidence>
<dbReference type="AlphaFoldDB" id="A0AAW0D4A9"/>
<accession>A0AAW0D4A9</accession>
<gene>
    <name evidence="2" type="ORF">R3P38DRAFT_2877860</name>
</gene>
<evidence type="ECO:0000256" key="1">
    <source>
        <dbReference type="SAM" id="MobiDB-lite"/>
    </source>
</evidence>
<sequence>MPDTIYLALITCLVATNFTRIITAFKWISEFLSSLSSEPNERLVPLYDLEGVQIGFVRITETEFPLDGHDNGNEPNQTSVLKSSTLHTRYIDIQNGPEMSMSRTETSNSSAVPTRSTKSKHFKLPSNSLPPSTWDGWPDTEYYTIFSSQEIAAMQNLALNWSCEKVAGKRGSPNAVSWQKGKENRQRCIGILVCASHSCSFNIHCAPAIRGEDLHRQLTKKCFCGQKLRLQACGVESSTHLFRGGTYFINSGTHSHPKYTHALNYRKNQPLEFEKFIPNYDQVQRNTATQVESSSGSDSEEEQATVNPEREQSRSSSSEPAIASENEVDNALFISDEKLDSAEEWEKDNDSQAAESENLTSLRAFARHCPDLFALQLSLNAARLAESDLDAAQLPPEQTTLGFLKVMYSTIEDPQLVARFLKAIFPALCHLDPTVNSLHEENGQSSMSVRWREVQTLVVGLEDETRV</sequence>
<proteinExistence type="predicted"/>
<comment type="caution">
    <text evidence="2">The sequence shown here is derived from an EMBL/GenBank/DDBJ whole genome shotgun (WGS) entry which is preliminary data.</text>
</comment>
<feature type="compositionally biased region" description="Low complexity" evidence="1">
    <location>
        <begin position="314"/>
        <end position="325"/>
    </location>
</feature>
<keyword evidence="3" id="KW-1185">Reference proteome</keyword>
<protein>
    <submittedName>
        <fullName evidence="2">Uncharacterized protein</fullName>
    </submittedName>
</protein>
<feature type="region of interest" description="Disordered" evidence="1">
    <location>
        <begin position="99"/>
        <end position="125"/>
    </location>
</feature>